<dbReference type="Proteomes" id="UP000257559">
    <property type="component" value="Chromosome"/>
</dbReference>
<dbReference type="Gene3D" id="3.40.50.300">
    <property type="entry name" value="P-loop containing nucleotide triphosphate hydrolases"/>
    <property type="match status" value="1"/>
</dbReference>
<feature type="non-terminal residue" evidence="1">
    <location>
        <position position="60"/>
    </location>
</feature>
<keyword evidence="2" id="KW-1185">Reference proteome</keyword>
<accession>A0A3B0Q1L3</accession>
<reference evidence="2" key="1">
    <citation type="submission" date="2018-06" db="EMBL/GenBank/DDBJ databases">
        <authorList>
            <consortium name="Pathogen Informatics"/>
        </authorList>
    </citation>
    <scope>NUCLEOTIDE SEQUENCE [LARGE SCALE GENOMIC DNA]</scope>
    <source>
        <strain evidence="2">NCTC10132</strain>
    </source>
</reference>
<evidence type="ECO:0000313" key="1">
    <source>
        <dbReference type="EMBL" id="SYV96846.1"/>
    </source>
</evidence>
<gene>
    <name evidence="1" type="ORF">NCTC10132_00180</name>
</gene>
<evidence type="ECO:0000313" key="2">
    <source>
        <dbReference type="Proteomes" id="UP000257559"/>
    </source>
</evidence>
<dbReference type="InterPro" id="IPR027417">
    <property type="entry name" value="P-loop_NTPase"/>
</dbReference>
<protein>
    <submittedName>
        <fullName evidence="1">Uncharacterized protein</fullName>
    </submittedName>
</protein>
<proteinExistence type="predicted"/>
<name>A0A3B0Q1L3_9BACT</name>
<dbReference type="AlphaFoldDB" id="A0A3B0Q1L3"/>
<organism evidence="1 2">
    <name type="scientific">Mycoplasmopsis edwardii</name>
    <dbReference type="NCBI Taxonomy" id="53558"/>
    <lineage>
        <taxon>Bacteria</taxon>
        <taxon>Bacillati</taxon>
        <taxon>Mycoplasmatota</taxon>
        <taxon>Mycoplasmoidales</taxon>
        <taxon>Metamycoplasmataceae</taxon>
        <taxon>Mycoplasmopsis</taxon>
    </lineage>
</organism>
<dbReference type="EMBL" id="LS991951">
    <property type="protein sequence ID" value="SYV96846.1"/>
    <property type="molecule type" value="Genomic_DNA"/>
</dbReference>
<sequence>MKKKKHIIVLINGKRRSGKGLLTNAIKEKSLKRFNDNVHIFSFAQPIKDITEPILKQLEW</sequence>
<dbReference type="KEGG" id="medw:NCTC10132_00180"/>